<dbReference type="Gene3D" id="3.40.50.1110">
    <property type="entry name" value="SGNH hydrolase"/>
    <property type="match status" value="1"/>
</dbReference>
<name>A0A6P7KUW6_BETSP</name>
<dbReference type="Proteomes" id="UP000515150">
    <property type="component" value="Chromosome 16"/>
</dbReference>
<dbReference type="InterPro" id="IPR036514">
    <property type="entry name" value="SGNH_hydro_sf"/>
</dbReference>
<sequence>MDRNGTWKHTDSRTMSHREVRPTDLRPKKQRLHVTRPRTNHMAQSFHNKAKEQTPYHPIKSSVCDPGGEIYQPQATNRKQGLQVRQARDLTNVATLTTGDIDQLSPSSADLCPPGHSAVPSAPLPGSQPPRHLDRSRLKLKNKEVGGKRTRKWKNIQVEQTGQIHSDTSKNTSVAVRLESSRQGHFGRAEDEEWEDFTSGSEREQNRTLLFFPTSHKARPSRKLEDWHIRGKKPVLILGDSNLNRILEFMHPEVQIDSYPGANFYHFWKVVQKTPAHPSVKVVVFSVGLNNRDQDPQKTSIKQLRALYRASRVAFPNASIFFPLINYSPSLTQIQKQNLDTINTYITNYLPSLPRIPQDRFRTRADNIHWTTATAHSIFDLWCQKLSLNLQ</sequence>
<feature type="region of interest" description="Disordered" evidence="1">
    <location>
        <begin position="180"/>
        <end position="199"/>
    </location>
</feature>
<dbReference type="GeneID" id="114843660"/>
<dbReference type="OrthoDB" id="8963550at2759"/>
<organism evidence="2 3">
    <name type="scientific">Betta splendens</name>
    <name type="common">Siamese fighting fish</name>
    <dbReference type="NCBI Taxonomy" id="158456"/>
    <lineage>
        <taxon>Eukaryota</taxon>
        <taxon>Metazoa</taxon>
        <taxon>Chordata</taxon>
        <taxon>Craniata</taxon>
        <taxon>Vertebrata</taxon>
        <taxon>Euteleostomi</taxon>
        <taxon>Actinopterygii</taxon>
        <taxon>Neopterygii</taxon>
        <taxon>Teleostei</taxon>
        <taxon>Neoteleostei</taxon>
        <taxon>Acanthomorphata</taxon>
        <taxon>Anabantaria</taxon>
        <taxon>Anabantiformes</taxon>
        <taxon>Anabantoidei</taxon>
        <taxon>Osphronemidae</taxon>
        <taxon>Betta</taxon>
    </lineage>
</organism>
<dbReference type="SUPFAM" id="SSF52266">
    <property type="entry name" value="SGNH hydrolase"/>
    <property type="match status" value="1"/>
</dbReference>
<reference evidence="3" key="1">
    <citation type="submission" date="2025-08" db="UniProtKB">
        <authorList>
            <consortium name="RefSeq"/>
        </authorList>
    </citation>
    <scope>IDENTIFICATION</scope>
</reference>
<protein>
    <submittedName>
        <fullName evidence="3">Uncharacterized protein LOC114843660 isoform X1</fullName>
    </submittedName>
</protein>
<gene>
    <name evidence="3" type="primary">LOC114843660</name>
</gene>
<evidence type="ECO:0000256" key="1">
    <source>
        <dbReference type="SAM" id="MobiDB-lite"/>
    </source>
</evidence>
<dbReference type="RefSeq" id="XP_028986288.1">
    <property type="nucleotide sequence ID" value="XM_029130455.3"/>
</dbReference>
<dbReference type="AlphaFoldDB" id="A0A6P7KUW6"/>
<keyword evidence="2" id="KW-1185">Reference proteome</keyword>
<dbReference type="KEGG" id="bspl:114843660"/>
<evidence type="ECO:0000313" key="3">
    <source>
        <dbReference type="RefSeq" id="XP_028986288.1"/>
    </source>
</evidence>
<evidence type="ECO:0000313" key="2">
    <source>
        <dbReference type="Proteomes" id="UP000515150"/>
    </source>
</evidence>
<proteinExistence type="predicted"/>
<accession>A0A6P7KUW6</accession>
<dbReference type="InParanoid" id="A0A6P7KUW6"/>
<feature type="region of interest" description="Disordered" evidence="1">
    <location>
        <begin position="1"/>
        <end position="24"/>
    </location>
</feature>
<feature type="region of interest" description="Disordered" evidence="1">
    <location>
        <begin position="104"/>
        <end position="136"/>
    </location>
</feature>